<sequence length="282" mass="32080">MEPSKFYQTAAIYPSEDLKRILSEVTKVVALEQSKAVTAKAGARADIRPRSTSAINENLISLPEVSPKERKMVEYTLLWIQRVTLGIAKQNGWTEQDWSDITKRNSPEFWGFVTSAIVEWTQWALISYNNQQVVKQENNSGKIELYKIVQTAVGLILGKSASDAMALFAEQMAIDTSVPVDNVGTFFWNNKFNKRESSQWAIGPVIREDSGYLSTAYAYTYMTYTQNSWRALFIQSDYESFDLLVKGLAIRFFESGWDLVSDAVYERLKDLLEESIEDAPFP</sequence>
<dbReference type="RefSeq" id="WP_124302983.1">
    <property type="nucleotide sequence ID" value="NZ_CP054868.1"/>
</dbReference>
<protein>
    <submittedName>
        <fullName evidence="1">Uncharacterized protein</fullName>
    </submittedName>
</protein>
<evidence type="ECO:0000313" key="1">
    <source>
        <dbReference type="EMBL" id="VEF72462.1"/>
    </source>
</evidence>
<evidence type="ECO:0000313" key="2">
    <source>
        <dbReference type="Proteomes" id="UP000277437"/>
    </source>
</evidence>
<dbReference type="Proteomes" id="UP000277437">
    <property type="component" value="Chromosome"/>
</dbReference>
<dbReference type="AlphaFoldDB" id="A0AAX3FPU2"/>
<gene>
    <name evidence="1" type="ORF">NCTC7357_00697</name>
</gene>
<accession>A0AAX3FPU2</accession>
<reference evidence="1 2" key="1">
    <citation type="submission" date="2018-12" db="EMBL/GenBank/DDBJ databases">
        <authorList>
            <consortium name="Pathogen Informatics"/>
        </authorList>
    </citation>
    <scope>NUCLEOTIDE SEQUENCE [LARGE SCALE GENOMIC DNA]</scope>
    <source>
        <strain evidence="1 2">NCTC7357</strain>
    </source>
</reference>
<organism evidence="1 2">
    <name type="scientific">Pseudomonas chlororaphis</name>
    <dbReference type="NCBI Taxonomy" id="587753"/>
    <lineage>
        <taxon>Bacteria</taxon>
        <taxon>Pseudomonadati</taxon>
        <taxon>Pseudomonadota</taxon>
        <taxon>Gammaproteobacteria</taxon>
        <taxon>Pseudomonadales</taxon>
        <taxon>Pseudomonadaceae</taxon>
        <taxon>Pseudomonas</taxon>
    </lineage>
</organism>
<proteinExistence type="predicted"/>
<dbReference type="EMBL" id="LR134334">
    <property type="protein sequence ID" value="VEF72462.1"/>
    <property type="molecule type" value="Genomic_DNA"/>
</dbReference>
<name>A0AAX3FPU2_9PSED</name>